<dbReference type="Proteomes" id="UP000268094">
    <property type="component" value="Unassembled WGS sequence"/>
</dbReference>
<sequence length="91" mass="9499">MTDSRLPAGTQVGAAQRTSLVVAALEAVPRVPELVDHVKLSALPWASCARTRKTTVPSATGMVATDWKASTTSGGKWPVVGAPTWMVSVPE</sequence>
<evidence type="ECO:0000313" key="1">
    <source>
        <dbReference type="EMBL" id="RKG63691.1"/>
    </source>
</evidence>
<gene>
    <name evidence="1" type="ORF">D7V88_42320</name>
</gene>
<evidence type="ECO:0000313" key="2">
    <source>
        <dbReference type="Proteomes" id="UP000268094"/>
    </source>
</evidence>
<protein>
    <submittedName>
        <fullName evidence="1">Uncharacterized protein</fullName>
    </submittedName>
</protein>
<comment type="caution">
    <text evidence="1">The sequence shown here is derived from an EMBL/GenBank/DDBJ whole genome shotgun (WGS) entry which is preliminary data.</text>
</comment>
<proteinExistence type="predicted"/>
<feature type="non-terminal residue" evidence="1">
    <location>
        <position position="91"/>
    </location>
</feature>
<name>A0A3A8HCG8_9BACT</name>
<accession>A0A3A8HCG8</accession>
<organism evidence="1 2">
    <name type="scientific">Corallococcus terminator</name>
    <dbReference type="NCBI Taxonomy" id="2316733"/>
    <lineage>
        <taxon>Bacteria</taxon>
        <taxon>Pseudomonadati</taxon>
        <taxon>Myxococcota</taxon>
        <taxon>Myxococcia</taxon>
        <taxon>Myxococcales</taxon>
        <taxon>Cystobacterineae</taxon>
        <taxon>Myxococcaceae</taxon>
        <taxon>Corallococcus</taxon>
    </lineage>
</organism>
<dbReference type="AlphaFoldDB" id="A0A3A8HCG8"/>
<keyword evidence="2" id="KW-1185">Reference proteome</keyword>
<reference evidence="2" key="1">
    <citation type="submission" date="2018-09" db="EMBL/GenBank/DDBJ databases">
        <authorList>
            <person name="Livingstone P.G."/>
            <person name="Whitworth D.E."/>
        </authorList>
    </citation>
    <scope>NUCLEOTIDE SEQUENCE [LARGE SCALE GENOMIC DNA]</scope>
    <source>
        <strain evidence="2">CA054A</strain>
    </source>
</reference>
<dbReference type="EMBL" id="RAVZ01000821">
    <property type="protein sequence ID" value="RKG63691.1"/>
    <property type="molecule type" value="Genomic_DNA"/>
</dbReference>